<keyword evidence="4" id="KW-1003">Cell membrane</keyword>
<feature type="region of interest" description="Disordered" evidence="7">
    <location>
        <begin position="30"/>
        <end position="65"/>
    </location>
</feature>
<dbReference type="EMBL" id="JACGXN010000002">
    <property type="protein sequence ID" value="MBA8878646.1"/>
    <property type="molecule type" value="Genomic_DNA"/>
</dbReference>
<evidence type="ECO:0000256" key="3">
    <source>
        <dbReference type="ARBA" id="ARBA00020552"/>
    </source>
</evidence>
<evidence type="ECO:0000256" key="2">
    <source>
        <dbReference type="ARBA" id="ARBA00010270"/>
    </source>
</evidence>
<feature type="compositionally biased region" description="Polar residues" evidence="7">
    <location>
        <begin position="48"/>
        <end position="65"/>
    </location>
</feature>
<evidence type="ECO:0000256" key="8">
    <source>
        <dbReference type="SAM" id="SignalP"/>
    </source>
</evidence>
<reference evidence="9 10" key="1">
    <citation type="submission" date="2020-07" db="EMBL/GenBank/DDBJ databases">
        <title>Genomic Encyclopedia of Type Strains, Phase IV (KMG-V): Genome sequencing to study the core and pangenomes of soil and plant-associated prokaryotes.</title>
        <authorList>
            <person name="Whitman W."/>
        </authorList>
    </citation>
    <scope>NUCLEOTIDE SEQUENCE [LARGE SCALE GENOMIC DNA]</scope>
    <source>
        <strain evidence="9 10">AN3</strain>
    </source>
</reference>
<evidence type="ECO:0000256" key="7">
    <source>
        <dbReference type="SAM" id="MobiDB-lite"/>
    </source>
</evidence>
<keyword evidence="4" id="KW-0472">Membrane</keyword>
<dbReference type="GO" id="GO:0030246">
    <property type="term" value="F:carbohydrate binding"/>
    <property type="evidence" value="ECO:0007669"/>
    <property type="project" value="UniProtKB-KW"/>
</dbReference>
<comment type="function">
    <text evidence="6">Has immunoglobulin-binding and hemagglutination properties, and can bind to mannose. Essential for virulence. May be involved in LPS biosynthesis or polysaccharide transport.</text>
</comment>
<keyword evidence="8" id="KW-0732">Signal</keyword>
<dbReference type="GO" id="GO:0016020">
    <property type="term" value="C:membrane"/>
    <property type="evidence" value="ECO:0007669"/>
    <property type="project" value="UniProtKB-SubCell"/>
</dbReference>
<keyword evidence="10" id="KW-1185">Reference proteome</keyword>
<evidence type="ECO:0000256" key="4">
    <source>
        <dbReference type="ARBA" id="ARBA00022475"/>
    </source>
</evidence>
<feature type="chain" id="PRO_5032878848" description="Lectin-like protein BA14k" evidence="8">
    <location>
        <begin position="26"/>
        <end position="114"/>
    </location>
</feature>
<feature type="signal peptide" evidence="8">
    <location>
        <begin position="1"/>
        <end position="25"/>
    </location>
</feature>
<evidence type="ECO:0000313" key="9">
    <source>
        <dbReference type="EMBL" id="MBA8878646.1"/>
    </source>
</evidence>
<evidence type="ECO:0000256" key="5">
    <source>
        <dbReference type="ARBA" id="ARBA00022734"/>
    </source>
</evidence>
<evidence type="ECO:0000256" key="6">
    <source>
        <dbReference type="ARBA" id="ARBA00025321"/>
    </source>
</evidence>
<gene>
    <name evidence="9" type="ORF">FHW16_002358</name>
</gene>
<evidence type="ECO:0000313" key="10">
    <source>
        <dbReference type="Proteomes" id="UP000549052"/>
    </source>
</evidence>
<dbReference type="Proteomes" id="UP000549052">
    <property type="component" value="Unassembled WGS sequence"/>
</dbReference>
<proteinExistence type="inferred from homology"/>
<dbReference type="RefSeq" id="WP_246711719.1">
    <property type="nucleotide sequence ID" value="NZ_JACGXN010000002.1"/>
</dbReference>
<comment type="similarity">
    <text evidence="2">Belongs to the BA14k family.</text>
</comment>
<name>A0A839EMF6_9HYPH</name>
<comment type="caution">
    <text evidence="9">The sequence shown here is derived from an EMBL/GenBank/DDBJ whole genome shotgun (WGS) entry which is preliminary data.</text>
</comment>
<comment type="subcellular location">
    <subcellularLocation>
        <location evidence="1">Membrane</location>
        <topology evidence="1">Single-pass membrane protein</topology>
    </subcellularLocation>
</comment>
<dbReference type="AlphaFoldDB" id="A0A839EMF6"/>
<evidence type="ECO:0000256" key="1">
    <source>
        <dbReference type="ARBA" id="ARBA00004167"/>
    </source>
</evidence>
<organism evidence="9 10">
    <name type="scientific">Phyllobacterium myrsinacearum</name>
    <dbReference type="NCBI Taxonomy" id="28101"/>
    <lineage>
        <taxon>Bacteria</taxon>
        <taxon>Pseudomonadati</taxon>
        <taxon>Pseudomonadota</taxon>
        <taxon>Alphaproteobacteria</taxon>
        <taxon>Hyphomicrobiales</taxon>
        <taxon>Phyllobacteriaceae</taxon>
        <taxon>Phyllobacterium</taxon>
    </lineage>
</organism>
<sequence length="114" mass="12387">MKKTLITALAALGLVLTVGAGVASAQVQPYRPAPRGNDVVPRQPLVLGNNSPANLASPNCTGSSRCNDFRTSRPIISPPTRTRSQICQDRYQSYRAFDNTYQPLSGPRRTCTLR</sequence>
<dbReference type="InterPro" id="IPR012413">
    <property type="entry name" value="BA14K"/>
</dbReference>
<protein>
    <recommendedName>
        <fullName evidence="3">Lectin-like protein BA14k</fullName>
    </recommendedName>
</protein>
<dbReference type="Pfam" id="PF07886">
    <property type="entry name" value="BA14K"/>
    <property type="match status" value="1"/>
</dbReference>
<keyword evidence="5" id="KW-0430">Lectin</keyword>
<accession>A0A839EMF6</accession>